<keyword evidence="2" id="KW-1185">Reference proteome</keyword>
<accession>A0ACC1MP62</accession>
<reference evidence="1" key="1">
    <citation type="submission" date="2022-08" db="EMBL/GenBank/DDBJ databases">
        <title>Genome Sequence of Pycnoporus sanguineus.</title>
        <authorList>
            <person name="Buettner E."/>
        </authorList>
    </citation>
    <scope>NUCLEOTIDE SEQUENCE</scope>
    <source>
        <strain evidence="1">CG-C14</strain>
    </source>
</reference>
<evidence type="ECO:0000313" key="1">
    <source>
        <dbReference type="EMBL" id="KAJ2968318.1"/>
    </source>
</evidence>
<dbReference type="EMBL" id="JANSHE010006056">
    <property type="protein sequence ID" value="KAJ2968318.1"/>
    <property type="molecule type" value="Genomic_DNA"/>
</dbReference>
<sequence>MDKATQVGEGGTGATGLRQRASTLLPIQARDHAHSAADGAGNFNILACILAILLLVLASPSSDTLCAD</sequence>
<proteinExistence type="predicted"/>
<evidence type="ECO:0000313" key="2">
    <source>
        <dbReference type="Proteomes" id="UP001144978"/>
    </source>
</evidence>
<comment type="caution">
    <text evidence="1">The sequence shown here is derived from an EMBL/GenBank/DDBJ whole genome shotgun (WGS) entry which is preliminary data.</text>
</comment>
<protein>
    <submittedName>
        <fullName evidence="1">Uncharacterized protein</fullName>
    </submittedName>
</protein>
<name>A0ACC1MP62_9APHY</name>
<gene>
    <name evidence="1" type="ORF">NUW54_g13252</name>
</gene>
<dbReference type="Proteomes" id="UP001144978">
    <property type="component" value="Unassembled WGS sequence"/>
</dbReference>
<organism evidence="1 2">
    <name type="scientific">Trametes sanguinea</name>
    <dbReference type="NCBI Taxonomy" id="158606"/>
    <lineage>
        <taxon>Eukaryota</taxon>
        <taxon>Fungi</taxon>
        <taxon>Dikarya</taxon>
        <taxon>Basidiomycota</taxon>
        <taxon>Agaricomycotina</taxon>
        <taxon>Agaricomycetes</taxon>
        <taxon>Polyporales</taxon>
        <taxon>Polyporaceae</taxon>
        <taxon>Trametes</taxon>
    </lineage>
</organism>